<sequence length="62" mass="7177">MVHGGGNTINIRLALYRHLRDKVFDYSNKCVNKIKPIKKENVVNESILKQKGCWSEVKNGEY</sequence>
<comment type="caution">
    <text evidence="1">The sequence shown here is derived from an EMBL/GenBank/DDBJ whole genome shotgun (WGS) entry which is preliminary data.</text>
</comment>
<dbReference type="Proteomes" id="UP000274211">
    <property type="component" value="Unassembled WGS sequence"/>
</dbReference>
<organism evidence="1 2">
    <name type="scientific">Aggregatibacter aphrophilus</name>
    <name type="common">Haemophilus aphrophilus</name>
    <dbReference type="NCBI Taxonomy" id="732"/>
    <lineage>
        <taxon>Bacteria</taxon>
        <taxon>Pseudomonadati</taxon>
        <taxon>Pseudomonadota</taxon>
        <taxon>Gammaproteobacteria</taxon>
        <taxon>Pasteurellales</taxon>
        <taxon>Pasteurellaceae</taxon>
        <taxon>Aggregatibacter</taxon>
    </lineage>
</organism>
<protein>
    <submittedName>
        <fullName evidence="1">Uncharacterized protein</fullName>
    </submittedName>
</protein>
<evidence type="ECO:0000313" key="2">
    <source>
        <dbReference type="Proteomes" id="UP000274211"/>
    </source>
</evidence>
<gene>
    <name evidence="1" type="ORF">DOL88_07145</name>
</gene>
<accession>A0ABX9VTW8</accession>
<dbReference type="EMBL" id="QMGS01000064">
    <property type="protein sequence ID" value="RMW84818.1"/>
    <property type="molecule type" value="Genomic_DNA"/>
</dbReference>
<evidence type="ECO:0000313" key="1">
    <source>
        <dbReference type="EMBL" id="RMW84818.1"/>
    </source>
</evidence>
<reference evidence="1 2" key="1">
    <citation type="journal article" date="2019" name="J. Oral Microbiol.">
        <title>Role of OmpA1 and OmpA2 in Aggregatibacter actinomycetemcomitans and Aggregatibacter aphrophilus serum resistance.</title>
        <authorList>
            <person name="Lindholm M."/>
            <person name="Min Aung K."/>
            <person name="Nyunt Wai S."/>
            <person name="Oscarsson J."/>
        </authorList>
    </citation>
    <scope>NUCLEOTIDE SEQUENCE [LARGE SCALE GENOMIC DNA]</scope>
    <source>
        <strain evidence="1 2">HK83</strain>
    </source>
</reference>
<keyword evidence="2" id="KW-1185">Reference proteome</keyword>
<proteinExistence type="predicted"/>
<name>A0ABX9VTW8_AGGAP</name>